<dbReference type="SMART" id="SM00388">
    <property type="entry name" value="HisKA"/>
    <property type="match status" value="1"/>
</dbReference>
<gene>
    <name evidence="10" type="ORF">HK415_18290</name>
</gene>
<dbReference type="CDD" id="cd12915">
    <property type="entry name" value="PDC2_DGC_like"/>
    <property type="match status" value="1"/>
</dbReference>
<dbReference type="PRINTS" id="PR00344">
    <property type="entry name" value="BCTRLSENSOR"/>
</dbReference>
<dbReference type="NCBIfam" id="TIGR00229">
    <property type="entry name" value="sensory_box"/>
    <property type="match status" value="1"/>
</dbReference>
<dbReference type="Pfam" id="PF00512">
    <property type="entry name" value="HisKA"/>
    <property type="match status" value="1"/>
</dbReference>
<dbReference type="FunFam" id="3.30.565.10:FF:000006">
    <property type="entry name" value="Sensor histidine kinase WalK"/>
    <property type="match status" value="1"/>
</dbReference>
<dbReference type="SMART" id="SM00387">
    <property type="entry name" value="HATPase_c"/>
    <property type="match status" value="1"/>
</dbReference>
<dbReference type="InterPro" id="IPR054327">
    <property type="entry name" value="His-kinase-like_sensor"/>
</dbReference>
<evidence type="ECO:0000259" key="8">
    <source>
        <dbReference type="PROSITE" id="PS50109"/>
    </source>
</evidence>
<name>A0A849KDT3_9BURK</name>
<dbReference type="InterPro" id="IPR000700">
    <property type="entry name" value="PAS-assoc_C"/>
</dbReference>
<evidence type="ECO:0000259" key="9">
    <source>
        <dbReference type="PROSITE" id="PS50113"/>
    </source>
</evidence>
<dbReference type="Pfam" id="PF02518">
    <property type="entry name" value="HATPase_c"/>
    <property type="match status" value="1"/>
</dbReference>
<dbReference type="PANTHER" id="PTHR43547">
    <property type="entry name" value="TWO-COMPONENT HISTIDINE KINASE"/>
    <property type="match status" value="1"/>
</dbReference>
<keyword evidence="7" id="KW-1133">Transmembrane helix</keyword>
<dbReference type="GO" id="GO:0000155">
    <property type="term" value="F:phosphorelay sensor kinase activity"/>
    <property type="evidence" value="ECO:0007669"/>
    <property type="project" value="InterPro"/>
</dbReference>
<keyword evidence="7" id="KW-0812">Transmembrane</keyword>
<feature type="transmembrane region" description="Helical" evidence="7">
    <location>
        <begin position="288"/>
        <end position="310"/>
    </location>
</feature>
<protein>
    <recommendedName>
        <fullName evidence="3">histidine kinase</fullName>
        <ecNumber evidence="3">2.7.13.3</ecNumber>
    </recommendedName>
</protein>
<dbReference type="PANTHER" id="PTHR43547:SF2">
    <property type="entry name" value="HYBRID SIGNAL TRANSDUCTION HISTIDINE KINASE C"/>
    <property type="match status" value="1"/>
</dbReference>
<keyword evidence="6" id="KW-0418">Kinase</keyword>
<dbReference type="Gene3D" id="3.30.565.10">
    <property type="entry name" value="Histidine kinase-like ATPase, C-terminal domain"/>
    <property type="match status" value="1"/>
</dbReference>
<dbReference type="RefSeq" id="WP_171561712.1">
    <property type="nucleotide sequence ID" value="NZ_JABFCS010000001.1"/>
</dbReference>
<sequence>MNPSAATRRAPGTLAAVAIALGTLAAIALVMAVGLALERRLLLRQAQDQVATLSAVLQENTARTFGIANTALQGLALHLSQRTHPRHDEETRKLLLATLRGLPTVRSLFVVGPDGFIQHDTDYPRTPDISLADRGYFRAFLQDPALQSHVSPALLSRSGAGWFIAASRRITGPDGRFAGIVVAAVQLDSFSRLYKQLNLQPGQVMSLYETSGRLLARYPADDAAIGRSWGDTPPFDRLARESAGVFETEGPPLDYPRVVSFRVVEDHPFVVVISTSKASILSLWHQTAAAAGVALVLLSLLTALGLRFFLQRQEQGRRLIEHRAAQAKAAALAEANAKFRAFFEQGYFFACVLAGDGTVLEANDAGMAACGTAREQAVGRKFWEWDAWAAAASAKLAQDALRRALAGETAGYETAYARGAGSQRLIELVFSPIRGERAEVSLVAVVGMDITEHKRQEEQLRAQAAELQDADRARSEFLSTLSHELRNVLGPLQNGLHVLDRADPQSQRALKMKELMHRQLGQLRRLVDDLLDVARVNSGKVRLDMERIDFRTVLAAAAAAGAAAMEGPGHTLETSWPDEPLYVEVDTVRMLQVLSNLLGNAAKYTPPGGRIQLRARREGRELMVEVVDNGLGIPLDAQARVFDMFRQVPSHLAQSQGGLGIGLALVQKLVSLQGGHVEAFSDGPGQGSTFTVYLPLADGPDAGAGRPAEGAAAGPA</sequence>
<evidence type="ECO:0000256" key="6">
    <source>
        <dbReference type="ARBA" id="ARBA00022777"/>
    </source>
</evidence>
<dbReference type="SUPFAM" id="SSF55874">
    <property type="entry name" value="ATPase domain of HSP90 chaperone/DNA topoisomerase II/histidine kinase"/>
    <property type="match status" value="1"/>
</dbReference>
<dbReference type="InterPro" id="IPR036890">
    <property type="entry name" value="HATPase_C_sf"/>
</dbReference>
<dbReference type="PROSITE" id="PS50113">
    <property type="entry name" value="PAC"/>
    <property type="match status" value="1"/>
</dbReference>
<dbReference type="InterPro" id="IPR000014">
    <property type="entry name" value="PAS"/>
</dbReference>
<evidence type="ECO:0000256" key="2">
    <source>
        <dbReference type="ARBA" id="ARBA00004429"/>
    </source>
</evidence>
<keyword evidence="4" id="KW-0597">Phosphoprotein</keyword>
<dbReference type="CDD" id="cd12914">
    <property type="entry name" value="PDC1_DGC_like"/>
    <property type="match status" value="1"/>
</dbReference>
<dbReference type="SUPFAM" id="SSF47384">
    <property type="entry name" value="Homodimeric domain of signal transducing histidine kinase"/>
    <property type="match status" value="1"/>
</dbReference>
<feature type="domain" description="Histidine kinase" evidence="8">
    <location>
        <begin position="480"/>
        <end position="698"/>
    </location>
</feature>
<dbReference type="PROSITE" id="PS50109">
    <property type="entry name" value="HIS_KIN"/>
    <property type="match status" value="1"/>
</dbReference>
<evidence type="ECO:0000256" key="5">
    <source>
        <dbReference type="ARBA" id="ARBA00022679"/>
    </source>
</evidence>
<dbReference type="AlphaFoldDB" id="A0A849KDT3"/>
<evidence type="ECO:0000256" key="4">
    <source>
        <dbReference type="ARBA" id="ARBA00022553"/>
    </source>
</evidence>
<evidence type="ECO:0000256" key="1">
    <source>
        <dbReference type="ARBA" id="ARBA00000085"/>
    </source>
</evidence>
<dbReference type="InterPro" id="IPR036097">
    <property type="entry name" value="HisK_dim/P_sf"/>
</dbReference>
<keyword evidence="5" id="KW-0808">Transferase</keyword>
<dbReference type="InterPro" id="IPR003594">
    <property type="entry name" value="HATPase_dom"/>
</dbReference>
<comment type="catalytic activity">
    <reaction evidence="1">
        <text>ATP + protein L-histidine = ADP + protein N-phospho-L-histidine.</text>
        <dbReference type="EC" id="2.7.13.3"/>
    </reaction>
</comment>
<accession>A0A849KDT3</accession>
<evidence type="ECO:0000256" key="3">
    <source>
        <dbReference type="ARBA" id="ARBA00012438"/>
    </source>
</evidence>
<dbReference type="EMBL" id="JABFCS010000001">
    <property type="protein sequence ID" value="NNU44684.1"/>
    <property type="molecule type" value="Genomic_DNA"/>
</dbReference>
<dbReference type="InterPro" id="IPR013656">
    <property type="entry name" value="PAS_4"/>
</dbReference>
<evidence type="ECO:0000313" key="10">
    <source>
        <dbReference type="EMBL" id="NNU44684.1"/>
    </source>
</evidence>
<feature type="domain" description="PAC" evidence="9">
    <location>
        <begin position="410"/>
        <end position="462"/>
    </location>
</feature>
<dbReference type="InterPro" id="IPR003661">
    <property type="entry name" value="HisK_dim/P_dom"/>
</dbReference>
<evidence type="ECO:0000313" key="11">
    <source>
        <dbReference type="Proteomes" id="UP000552954"/>
    </source>
</evidence>
<dbReference type="Gene3D" id="1.10.287.130">
    <property type="match status" value="1"/>
</dbReference>
<comment type="caution">
    <text evidence="10">The sequence shown here is derived from an EMBL/GenBank/DDBJ whole genome shotgun (WGS) entry which is preliminary data.</text>
</comment>
<dbReference type="CDD" id="cd00130">
    <property type="entry name" value="PAS"/>
    <property type="match status" value="1"/>
</dbReference>
<keyword evidence="7" id="KW-0472">Membrane</keyword>
<evidence type="ECO:0000256" key="7">
    <source>
        <dbReference type="SAM" id="Phobius"/>
    </source>
</evidence>
<dbReference type="CDD" id="cd00082">
    <property type="entry name" value="HisKA"/>
    <property type="match status" value="1"/>
</dbReference>
<dbReference type="Gene3D" id="3.30.450.20">
    <property type="entry name" value="PAS domain"/>
    <property type="match status" value="3"/>
</dbReference>
<reference evidence="10 11" key="1">
    <citation type="submission" date="2020-05" db="EMBL/GenBank/DDBJ databases">
        <authorList>
            <person name="Khan S.A."/>
            <person name="Jeon C.O."/>
            <person name="Chun B.H."/>
        </authorList>
    </citation>
    <scope>NUCLEOTIDE SEQUENCE [LARGE SCALE GENOMIC DNA]</scope>
    <source>
        <strain evidence="10 11">B156</strain>
    </source>
</reference>
<dbReference type="Pfam" id="PF08448">
    <property type="entry name" value="PAS_4"/>
    <property type="match status" value="1"/>
</dbReference>
<dbReference type="Pfam" id="PF22588">
    <property type="entry name" value="dCache_1_like"/>
    <property type="match status" value="1"/>
</dbReference>
<dbReference type="SUPFAM" id="SSF55785">
    <property type="entry name" value="PYP-like sensor domain (PAS domain)"/>
    <property type="match status" value="1"/>
</dbReference>
<keyword evidence="11" id="KW-1185">Reference proteome</keyword>
<dbReference type="InterPro" id="IPR004358">
    <property type="entry name" value="Sig_transdc_His_kin-like_C"/>
</dbReference>
<dbReference type="EC" id="2.7.13.3" evidence="3"/>
<dbReference type="Proteomes" id="UP000552954">
    <property type="component" value="Unassembled WGS sequence"/>
</dbReference>
<dbReference type="GO" id="GO:0005886">
    <property type="term" value="C:plasma membrane"/>
    <property type="evidence" value="ECO:0007669"/>
    <property type="project" value="UniProtKB-SubCell"/>
</dbReference>
<proteinExistence type="predicted"/>
<organism evidence="10 11">
    <name type="scientific">Ramlibacter montanisoli</name>
    <dbReference type="NCBI Taxonomy" id="2732512"/>
    <lineage>
        <taxon>Bacteria</taxon>
        <taxon>Pseudomonadati</taxon>
        <taxon>Pseudomonadota</taxon>
        <taxon>Betaproteobacteria</taxon>
        <taxon>Burkholderiales</taxon>
        <taxon>Comamonadaceae</taxon>
        <taxon>Ramlibacter</taxon>
    </lineage>
</organism>
<dbReference type="InterPro" id="IPR035965">
    <property type="entry name" value="PAS-like_dom_sf"/>
</dbReference>
<comment type="subcellular location">
    <subcellularLocation>
        <location evidence="2">Cell inner membrane</location>
        <topology evidence="2">Multi-pass membrane protein</topology>
    </subcellularLocation>
</comment>
<dbReference type="InterPro" id="IPR005467">
    <property type="entry name" value="His_kinase_dom"/>
</dbReference>
<reference evidence="10 11" key="2">
    <citation type="submission" date="2020-06" db="EMBL/GenBank/DDBJ databases">
        <title>Ramlibacter rhizophilus sp. nov., isolated from rhizosphere soil of national flower Mugunghwa from South Korea.</title>
        <authorList>
            <person name="Zheng-Fei Y."/>
            <person name="Huan T."/>
        </authorList>
    </citation>
    <scope>NUCLEOTIDE SEQUENCE [LARGE SCALE GENOMIC DNA]</scope>
    <source>
        <strain evidence="10 11">B156</strain>
    </source>
</reference>